<dbReference type="NCBIfam" id="NF033709">
    <property type="entry name" value="PorV_fam"/>
    <property type="match status" value="1"/>
</dbReference>
<dbReference type="GeneID" id="98070159"/>
<evidence type="ECO:0000256" key="1">
    <source>
        <dbReference type="SAM" id="SignalP"/>
    </source>
</evidence>
<dbReference type="Pfam" id="PF19572">
    <property type="entry name" value="PorV"/>
    <property type="match status" value="1"/>
</dbReference>
<feature type="signal peptide" evidence="1">
    <location>
        <begin position="1"/>
        <end position="22"/>
    </location>
</feature>
<accession>H1DK40</accession>
<dbReference type="EMBL" id="ADMC01000028">
    <property type="protein sequence ID" value="EHP45654.1"/>
    <property type="molecule type" value="Genomic_DNA"/>
</dbReference>
<dbReference type="RefSeq" id="WP_009137770.1">
    <property type="nucleotide sequence ID" value="NZ_JH594597.1"/>
</dbReference>
<feature type="domain" description="Type IX secretion system protein PorV" evidence="2">
    <location>
        <begin position="27"/>
        <end position="247"/>
    </location>
</feature>
<gene>
    <name evidence="3" type="ORF">HMPREF9449_02626</name>
</gene>
<dbReference type="Gene3D" id="2.40.160.60">
    <property type="entry name" value="Outer membrane protein transport protein (OMPP1/FadL/TodX)"/>
    <property type="match status" value="1"/>
</dbReference>
<dbReference type="PATRIC" id="fig|742817.3.peg.2813"/>
<dbReference type="AlphaFoldDB" id="H1DK40"/>
<organism evidence="3 4">
    <name type="scientific">Odoribacter laneus YIT 12061</name>
    <dbReference type="NCBI Taxonomy" id="742817"/>
    <lineage>
        <taxon>Bacteria</taxon>
        <taxon>Pseudomonadati</taxon>
        <taxon>Bacteroidota</taxon>
        <taxon>Bacteroidia</taxon>
        <taxon>Bacteroidales</taxon>
        <taxon>Odoribacteraceae</taxon>
        <taxon>Odoribacter</taxon>
    </lineage>
</organism>
<evidence type="ECO:0000313" key="4">
    <source>
        <dbReference type="Proteomes" id="UP000004892"/>
    </source>
</evidence>
<feature type="chain" id="PRO_5003549255" description="Type IX secretion system protein PorV domain-containing protein" evidence="1">
    <location>
        <begin position="23"/>
        <end position="328"/>
    </location>
</feature>
<dbReference type="InterPro" id="IPR045741">
    <property type="entry name" value="PorV"/>
</dbReference>
<protein>
    <recommendedName>
        <fullName evidence="2">Type IX secretion system protein PorV domain-containing protein</fullName>
    </recommendedName>
</protein>
<keyword evidence="1" id="KW-0732">Signal</keyword>
<proteinExistence type="predicted"/>
<evidence type="ECO:0000313" key="3">
    <source>
        <dbReference type="EMBL" id="EHP45654.1"/>
    </source>
</evidence>
<sequence>MWCKFLYISLCIFVFSVLKVSAQQNDSGAVSFLKITPDARSGGMGEIGVALPTNAFAFYHNAAAVVFAREKAAIAYSYIPWMRDKVSGYDFHTGGGFFKIGEKQGIVAGFRYLTYPSIETIDEDGNSAGKAEPNEWAVDLGYSRVIVKNFALALTAHYIHSDMGMADAASAVAFDLGLYYHRKTSLLEGAVWTVGLQVANIGTKIKYADTKYDLPGVAKLGGSLSLPFSKSHQLLCGVDLNYQLIPSGSELFSGGVGAEYTFKQLVSVRGGYHFADEDKGGENYATVGCGLNICNITGDFSWLSADSDSALKNTYRLTVGYRFGAKRK</sequence>
<dbReference type="eggNOG" id="COG3637">
    <property type="taxonomic scope" value="Bacteria"/>
</dbReference>
<reference evidence="3 4" key="1">
    <citation type="submission" date="2012-01" db="EMBL/GenBank/DDBJ databases">
        <title>The Genome Sequence of Odoribacter laneus YIT 12061.</title>
        <authorList>
            <consortium name="The Broad Institute Genome Sequencing Platform"/>
            <person name="Earl A."/>
            <person name="Ward D."/>
            <person name="Feldgarden M."/>
            <person name="Gevers D."/>
            <person name="Morotomi M."/>
            <person name="Young S.K."/>
            <person name="Zeng Q."/>
            <person name="Gargeya S."/>
            <person name="Fitzgerald M."/>
            <person name="Haas B."/>
            <person name="Abouelleil A."/>
            <person name="Alvarado L."/>
            <person name="Arachchi H.M."/>
            <person name="Berlin A."/>
            <person name="Chapman S.B."/>
            <person name="Gearin G."/>
            <person name="Goldberg J."/>
            <person name="Griggs A."/>
            <person name="Gujja S."/>
            <person name="Hansen M."/>
            <person name="Heiman D."/>
            <person name="Howarth C."/>
            <person name="Larimer J."/>
            <person name="Lui A."/>
            <person name="MacDonald P.J.P."/>
            <person name="McCowen C."/>
            <person name="Montmayeur A."/>
            <person name="Murphy C."/>
            <person name="Neiman D."/>
            <person name="Pearson M."/>
            <person name="Priest M."/>
            <person name="Roberts A."/>
            <person name="Saif S."/>
            <person name="Shea T."/>
            <person name="Sisk P."/>
            <person name="Stolte C."/>
            <person name="Sykes S."/>
            <person name="Wortman J."/>
            <person name="Nusbaum C."/>
            <person name="Birren B."/>
        </authorList>
    </citation>
    <scope>NUCLEOTIDE SEQUENCE [LARGE SCALE GENOMIC DNA]</scope>
    <source>
        <strain evidence="3 4">YIT 12061</strain>
    </source>
</reference>
<dbReference type="STRING" id="742817.HMPREF9449_02626"/>
<name>H1DK40_9BACT</name>
<keyword evidence="4" id="KW-1185">Reference proteome</keyword>
<evidence type="ECO:0000259" key="2">
    <source>
        <dbReference type="Pfam" id="PF19572"/>
    </source>
</evidence>
<dbReference type="Proteomes" id="UP000004892">
    <property type="component" value="Unassembled WGS sequence"/>
</dbReference>
<comment type="caution">
    <text evidence="3">The sequence shown here is derived from an EMBL/GenBank/DDBJ whole genome shotgun (WGS) entry which is preliminary data.</text>
</comment>
<dbReference type="HOGENOM" id="CLU_058805_1_0_10"/>